<dbReference type="OrthoDB" id="421014at2"/>
<evidence type="ECO:0000256" key="3">
    <source>
        <dbReference type="ARBA" id="ARBA00022692"/>
    </source>
</evidence>
<evidence type="ECO:0000256" key="2">
    <source>
        <dbReference type="ARBA" id="ARBA00022475"/>
    </source>
</evidence>
<keyword evidence="2" id="KW-1003">Cell membrane</keyword>
<accession>A0A1C7P8I5</accession>
<evidence type="ECO:0000256" key="5">
    <source>
        <dbReference type="ARBA" id="ARBA00023136"/>
    </source>
</evidence>
<feature type="transmembrane region" description="Helical" evidence="6">
    <location>
        <begin position="294"/>
        <end position="314"/>
    </location>
</feature>
<evidence type="ECO:0000313" key="7">
    <source>
        <dbReference type="EMBL" id="OBZ96054.1"/>
    </source>
</evidence>
<keyword evidence="5 6" id="KW-0472">Membrane</keyword>
<keyword evidence="8" id="KW-1185">Reference proteome</keyword>
<sequence>MNAEGDASRVSWLVRNRMTVLSLSAVVAYAAFVQWIWGWPVLFRQWAEIGLIPVLSALALLVGTYFIRCYRIYDYFPTETRGRFLTLLRVTQVHNLLNIMLPFRAGETSFPILMRSEFAVPLARSTSALLLMRLLDLHALFAAAGIGLVIARDDQALGWLLWGLFLVSPLALFLLKGSMLALLQRRLPEKLGKLLVEVEAGLPANALVFVRAWLMTVLNWSTKVAVLAWVLATMGVLPFAACFGGALGGELSSVLPVHAPAGVGTYPAGITAGAISFGAPASGSAFDLLASASVNAHLLIIVSAVAGTLLSVLLSPRR</sequence>
<dbReference type="InterPro" id="IPR022791">
    <property type="entry name" value="L-PG_synthase/AglD"/>
</dbReference>
<reference evidence="7 8" key="1">
    <citation type="journal article" date="2016" name="Syst. Appl. Microbiol.">
        <title>Pararhizobium polonicum sp. nov. isolated from tumors on stone fruit rootstocks.</title>
        <authorList>
            <person name="Pulawska J."/>
            <person name="Kuzmanovic N."/>
            <person name="Willems A."/>
            <person name="Pothier J.F."/>
        </authorList>
    </citation>
    <scope>NUCLEOTIDE SEQUENCE [LARGE SCALE GENOMIC DNA]</scope>
    <source>
        <strain evidence="7 8">F5.1</strain>
    </source>
</reference>
<evidence type="ECO:0000256" key="1">
    <source>
        <dbReference type="ARBA" id="ARBA00004651"/>
    </source>
</evidence>
<organism evidence="7 8">
    <name type="scientific">Pararhizobium polonicum</name>
    <dbReference type="NCBI Taxonomy" id="1612624"/>
    <lineage>
        <taxon>Bacteria</taxon>
        <taxon>Pseudomonadati</taxon>
        <taxon>Pseudomonadota</taxon>
        <taxon>Alphaproteobacteria</taxon>
        <taxon>Hyphomicrobiales</taxon>
        <taxon>Rhizobiaceae</taxon>
        <taxon>Rhizobium/Agrobacterium group</taxon>
        <taxon>Pararhizobium</taxon>
    </lineage>
</organism>
<dbReference type="PATRIC" id="fig|1612624.7.peg.1400"/>
<evidence type="ECO:0000256" key="4">
    <source>
        <dbReference type="ARBA" id="ARBA00022989"/>
    </source>
</evidence>
<dbReference type="AlphaFoldDB" id="A0A1C7P8I5"/>
<dbReference type="Proteomes" id="UP000093111">
    <property type="component" value="Unassembled WGS sequence"/>
</dbReference>
<dbReference type="Pfam" id="PF03706">
    <property type="entry name" value="LPG_synthase_TM"/>
    <property type="match status" value="1"/>
</dbReference>
<keyword evidence="3 6" id="KW-0812">Transmembrane</keyword>
<comment type="subcellular location">
    <subcellularLocation>
        <location evidence="1">Cell membrane</location>
        <topology evidence="1">Multi-pass membrane protein</topology>
    </subcellularLocation>
</comment>
<dbReference type="STRING" id="1612624.ADU59_06660"/>
<keyword evidence="4 6" id="KW-1133">Transmembrane helix</keyword>
<feature type="transmembrane region" description="Helical" evidence="6">
    <location>
        <begin position="134"/>
        <end position="151"/>
    </location>
</feature>
<evidence type="ECO:0000313" key="8">
    <source>
        <dbReference type="Proteomes" id="UP000093111"/>
    </source>
</evidence>
<feature type="transmembrane region" description="Helical" evidence="6">
    <location>
        <begin position="49"/>
        <end position="67"/>
    </location>
</feature>
<comment type="caution">
    <text evidence="7">The sequence shown here is derived from an EMBL/GenBank/DDBJ whole genome shotgun (WGS) entry which is preliminary data.</text>
</comment>
<dbReference type="GO" id="GO:0005886">
    <property type="term" value="C:plasma membrane"/>
    <property type="evidence" value="ECO:0007669"/>
    <property type="project" value="UniProtKB-SubCell"/>
</dbReference>
<proteinExistence type="predicted"/>
<gene>
    <name evidence="7" type="ORF">ADU59_06660</name>
</gene>
<dbReference type="RefSeq" id="WP_068952962.1">
    <property type="nucleotide sequence ID" value="NZ_LGLV01000005.1"/>
</dbReference>
<protein>
    <submittedName>
        <fullName evidence="7">Membrane protein</fullName>
    </submittedName>
</protein>
<feature type="transmembrane region" description="Helical" evidence="6">
    <location>
        <begin position="18"/>
        <end position="37"/>
    </location>
</feature>
<evidence type="ECO:0000256" key="6">
    <source>
        <dbReference type="SAM" id="Phobius"/>
    </source>
</evidence>
<dbReference type="EMBL" id="LGLV01000005">
    <property type="protein sequence ID" value="OBZ96054.1"/>
    <property type="molecule type" value="Genomic_DNA"/>
</dbReference>
<feature type="transmembrane region" description="Helical" evidence="6">
    <location>
        <begin position="157"/>
        <end position="182"/>
    </location>
</feature>
<feature type="transmembrane region" description="Helical" evidence="6">
    <location>
        <begin position="226"/>
        <end position="247"/>
    </location>
</feature>
<name>A0A1C7P8I5_9HYPH</name>